<keyword evidence="2" id="KW-0732">Signal</keyword>
<dbReference type="EMBL" id="AEYI02001348">
    <property type="protein sequence ID" value="KFG38503.1"/>
    <property type="molecule type" value="Genomic_DNA"/>
</dbReference>
<feature type="region of interest" description="Disordered" evidence="1">
    <location>
        <begin position="151"/>
        <end position="317"/>
    </location>
</feature>
<feature type="signal peptide" evidence="2">
    <location>
        <begin position="1"/>
        <end position="19"/>
    </location>
</feature>
<feature type="compositionally biased region" description="Low complexity" evidence="1">
    <location>
        <begin position="178"/>
        <end position="187"/>
    </location>
</feature>
<feature type="chain" id="PRO_5001808807" description="Transmembrane protein" evidence="2">
    <location>
        <begin position="20"/>
        <end position="446"/>
    </location>
</feature>
<evidence type="ECO:0000256" key="2">
    <source>
        <dbReference type="SAM" id="SignalP"/>
    </source>
</evidence>
<evidence type="ECO:0008006" key="5">
    <source>
        <dbReference type="Google" id="ProtNLM"/>
    </source>
</evidence>
<accession>A0A086K285</accession>
<feature type="compositionally biased region" description="Basic and acidic residues" evidence="1">
    <location>
        <begin position="193"/>
        <end position="207"/>
    </location>
</feature>
<organism evidence="3 4">
    <name type="scientific">Toxoplasma gondii p89</name>
    <dbReference type="NCBI Taxonomy" id="943119"/>
    <lineage>
        <taxon>Eukaryota</taxon>
        <taxon>Sar</taxon>
        <taxon>Alveolata</taxon>
        <taxon>Apicomplexa</taxon>
        <taxon>Conoidasida</taxon>
        <taxon>Coccidia</taxon>
        <taxon>Eucoccidiorida</taxon>
        <taxon>Eimeriorina</taxon>
        <taxon>Sarcocystidae</taxon>
        <taxon>Toxoplasma</taxon>
    </lineage>
</organism>
<sequence>MKYFITFTVLLQLFSPTEGYSAVPRRPGGHRRSLGDTLDSQSPRKFSETLNWETKSETAGESCSLKALETAGSSPSARTKISSLRETEEYVETVYEKRREASRLCASGQTDKCESPDQPLWETLGLQKPPPCPTIQSFKLSDCEDAESTKHAKSFAKDSEGSVKKSGERKKRVKHEAAATTEASSSSEFDEGDSNRNEATTSRDGETHRRRKSGVASRITRHYSMSNARVRKRKHGSRLAKKLHTSDENGRETETDASSAENHGRNIDRETGTDASGRSGHVESARATEDTYNGEGSAEPKSTASSGVNEVEDEDTIDSAEEQAFAEMQAQDIFGMIKDMFGNGMEITDPKNFEGGNQGSYFDFMYPQSTDYPWACMCDENQYKRWEAKEIQAVPCRNQVDMSIQGIVAACNPKNHNMNSAERRGDRFYISLWLPALVCLTFWSWH</sequence>
<gene>
    <name evidence="3" type="ORF">TGP89_219742</name>
</gene>
<feature type="region of interest" description="Disordered" evidence="1">
    <location>
        <begin position="19"/>
        <end position="45"/>
    </location>
</feature>
<dbReference type="OrthoDB" id="342233at2759"/>
<protein>
    <recommendedName>
        <fullName evidence="5">Transmembrane protein</fullName>
    </recommendedName>
</protein>
<evidence type="ECO:0000313" key="4">
    <source>
        <dbReference type="Proteomes" id="UP000028828"/>
    </source>
</evidence>
<feature type="compositionally biased region" description="Basic and acidic residues" evidence="1">
    <location>
        <begin position="244"/>
        <end position="254"/>
    </location>
</feature>
<dbReference type="Proteomes" id="UP000028828">
    <property type="component" value="Unassembled WGS sequence"/>
</dbReference>
<feature type="compositionally biased region" description="Basic and acidic residues" evidence="1">
    <location>
        <begin position="151"/>
        <end position="166"/>
    </location>
</feature>
<feature type="compositionally biased region" description="Basic and acidic residues" evidence="1">
    <location>
        <begin position="262"/>
        <end position="272"/>
    </location>
</feature>
<feature type="compositionally biased region" description="Basic residues" evidence="1">
    <location>
        <begin position="229"/>
        <end position="243"/>
    </location>
</feature>
<evidence type="ECO:0000313" key="3">
    <source>
        <dbReference type="EMBL" id="KFG38503.1"/>
    </source>
</evidence>
<proteinExistence type="predicted"/>
<comment type="caution">
    <text evidence="3">The sequence shown here is derived from an EMBL/GenBank/DDBJ whole genome shotgun (WGS) entry which is preliminary data.</text>
</comment>
<dbReference type="VEuPathDB" id="ToxoDB:TGP89_219742"/>
<name>A0A086K285_TOXGO</name>
<dbReference type="AlphaFoldDB" id="A0A086K285"/>
<evidence type="ECO:0000256" key="1">
    <source>
        <dbReference type="SAM" id="MobiDB-lite"/>
    </source>
</evidence>
<feature type="compositionally biased region" description="Basic and acidic residues" evidence="1">
    <location>
        <begin position="280"/>
        <end position="289"/>
    </location>
</feature>
<reference evidence="3 4" key="1">
    <citation type="submission" date="2014-03" db="EMBL/GenBank/DDBJ databases">
        <authorList>
            <person name="Sibley D."/>
            <person name="Venepally P."/>
            <person name="Karamycheva S."/>
            <person name="Hadjithomas M."/>
            <person name="Khan A."/>
            <person name="Brunk B."/>
            <person name="Roos D."/>
            <person name="Caler E."/>
            <person name="Lorenzi H."/>
        </authorList>
    </citation>
    <scope>NUCLEOTIDE SEQUENCE [LARGE SCALE GENOMIC DNA]</scope>
    <source>
        <strain evidence="4">p89</strain>
    </source>
</reference>